<dbReference type="Proteomes" id="UP000251960">
    <property type="component" value="Chromosome 4"/>
</dbReference>
<sequence length="197" mass="22003">MRHPRRASLWPGTGVASLEAEGGTRRASPSAVLQTSLIVLRHNKVSCTAGDANADHPIRFGMPATAYSELLDRRAISGAANISYRPRAHQAWLEVGISGDFPLDSLYNKYCERMLVFHKIIVQLMKIQDIVTLCSSCFDLDWIFKILEQSLIIHSVVSVGEVEALYKLFKKINNAFIDDGLINKCSLLVIYTTFFIT</sequence>
<protein>
    <submittedName>
        <fullName evidence="1">Calcineurin B-like protein 3</fullName>
    </submittedName>
</protein>
<organism evidence="1">
    <name type="scientific">Zea mays</name>
    <name type="common">Maize</name>
    <dbReference type="NCBI Taxonomy" id="4577"/>
    <lineage>
        <taxon>Eukaryota</taxon>
        <taxon>Viridiplantae</taxon>
        <taxon>Streptophyta</taxon>
        <taxon>Embryophyta</taxon>
        <taxon>Tracheophyta</taxon>
        <taxon>Spermatophyta</taxon>
        <taxon>Magnoliopsida</taxon>
        <taxon>Liliopsida</taxon>
        <taxon>Poales</taxon>
        <taxon>Poaceae</taxon>
        <taxon>PACMAD clade</taxon>
        <taxon>Panicoideae</taxon>
        <taxon>Andropogonodae</taxon>
        <taxon>Andropogoneae</taxon>
        <taxon>Tripsacinae</taxon>
        <taxon>Zea</taxon>
    </lineage>
</organism>
<evidence type="ECO:0000313" key="1">
    <source>
        <dbReference type="EMBL" id="PWZ27665.1"/>
    </source>
</evidence>
<gene>
    <name evidence="1" type="primary">CBL3_1</name>
    <name evidence="1" type="ORF">Zm00014a_020460</name>
</gene>
<dbReference type="AlphaFoldDB" id="A0A3L6F3K6"/>
<accession>A0A3L6F3K6</accession>
<comment type="caution">
    <text evidence="1">The sequence shown here is derived from an EMBL/GenBank/DDBJ whole genome shotgun (WGS) entry which is preliminary data.</text>
</comment>
<dbReference type="EMBL" id="NCVQ01000005">
    <property type="protein sequence ID" value="PWZ27665.1"/>
    <property type="molecule type" value="Genomic_DNA"/>
</dbReference>
<reference evidence="1" key="1">
    <citation type="journal article" date="2018" name="Nat. Genet.">
        <title>Extensive intraspecific gene order and gene structural variations between Mo17 and other maize genomes.</title>
        <authorList>
            <person name="Sun S."/>
            <person name="Zhou Y."/>
            <person name="Chen J."/>
            <person name="Shi J."/>
            <person name="Zhao H."/>
            <person name="Zhao H."/>
            <person name="Song W."/>
            <person name="Zhang M."/>
            <person name="Cui Y."/>
            <person name="Dong X."/>
            <person name="Liu H."/>
            <person name="Ma X."/>
            <person name="Jiao Y."/>
            <person name="Wang B."/>
            <person name="Wei X."/>
            <person name="Stein J.C."/>
            <person name="Glaubitz J.C."/>
            <person name="Lu F."/>
            <person name="Yu G."/>
            <person name="Liang C."/>
            <person name="Fengler K."/>
            <person name="Li B."/>
            <person name="Rafalski A."/>
            <person name="Schnable P.S."/>
            <person name="Ware D.H."/>
            <person name="Buckler E.S."/>
            <person name="Lai J."/>
        </authorList>
    </citation>
    <scope>NUCLEOTIDE SEQUENCE [LARGE SCALE GENOMIC DNA]</scope>
    <source>
        <tissue evidence="1">Seedling</tissue>
    </source>
</reference>
<name>A0A3L6F3K6_MAIZE</name>
<proteinExistence type="predicted"/>